<dbReference type="EMBL" id="BGPR01068175">
    <property type="protein sequence ID" value="GBO42196.1"/>
    <property type="molecule type" value="Genomic_DNA"/>
</dbReference>
<dbReference type="AlphaFoldDB" id="A0A4Y2WZF0"/>
<gene>
    <name evidence="2" type="ORF">AVEN_112783_1</name>
</gene>
<dbReference type="Proteomes" id="UP000499080">
    <property type="component" value="Unassembled WGS sequence"/>
</dbReference>
<reference evidence="2 3" key="1">
    <citation type="journal article" date="2019" name="Sci. Rep.">
        <title>Orb-weaving spider Araneus ventricosus genome elucidates the spidroin gene catalogue.</title>
        <authorList>
            <person name="Kono N."/>
            <person name="Nakamura H."/>
            <person name="Ohtoshi R."/>
            <person name="Moran D.A.P."/>
            <person name="Shinohara A."/>
            <person name="Yoshida Y."/>
            <person name="Fujiwara M."/>
            <person name="Mori M."/>
            <person name="Tomita M."/>
            <person name="Arakawa K."/>
        </authorList>
    </citation>
    <scope>NUCLEOTIDE SEQUENCE [LARGE SCALE GENOMIC DNA]</scope>
</reference>
<evidence type="ECO:0000256" key="1">
    <source>
        <dbReference type="SAM" id="MobiDB-lite"/>
    </source>
</evidence>
<feature type="compositionally biased region" description="Acidic residues" evidence="1">
    <location>
        <begin position="27"/>
        <end position="36"/>
    </location>
</feature>
<evidence type="ECO:0000313" key="3">
    <source>
        <dbReference type="Proteomes" id="UP000499080"/>
    </source>
</evidence>
<feature type="non-terminal residue" evidence="2">
    <location>
        <position position="36"/>
    </location>
</feature>
<organism evidence="2 3">
    <name type="scientific">Araneus ventricosus</name>
    <name type="common">Orbweaver spider</name>
    <name type="synonym">Epeira ventricosa</name>
    <dbReference type="NCBI Taxonomy" id="182803"/>
    <lineage>
        <taxon>Eukaryota</taxon>
        <taxon>Metazoa</taxon>
        <taxon>Ecdysozoa</taxon>
        <taxon>Arthropoda</taxon>
        <taxon>Chelicerata</taxon>
        <taxon>Arachnida</taxon>
        <taxon>Araneae</taxon>
        <taxon>Araneomorphae</taxon>
        <taxon>Entelegynae</taxon>
        <taxon>Araneoidea</taxon>
        <taxon>Araneidae</taxon>
        <taxon>Araneus</taxon>
    </lineage>
</organism>
<comment type="caution">
    <text evidence="2">The sequence shown here is derived from an EMBL/GenBank/DDBJ whole genome shotgun (WGS) entry which is preliminary data.</text>
</comment>
<feature type="region of interest" description="Disordered" evidence="1">
    <location>
        <begin position="17"/>
        <end position="36"/>
    </location>
</feature>
<protein>
    <submittedName>
        <fullName evidence="2">Uncharacterized protein</fullName>
    </submittedName>
</protein>
<proteinExistence type="predicted"/>
<sequence length="36" mass="4212">MYRKHKTYGEEETIGLLFGDSNRDRDDGSDEEFSVD</sequence>
<name>A0A4Y2WZF0_ARAVE</name>
<keyword evidence="3" id="KW-1185">Reference proteome</keyword>
<evidence type="ECO:0000313" key="2">
    <source>
        <dbReference type="EMBL" id="GBO42196.1"/>
    </source>
</evidence>
<accession>A0A4Y2WZF0</accession>